<reference evidence="1" key="1">
    <citation type="submission" date="2018-11" db="EMBL/GenBank/DDBJ databases">
        <authorList>
            <consortium name="Pathogen Informatics"/>
        </authorList>
    </citation>
    <scope>NUCLEOTIDE SEQUENCE</scope>
</reference>
<dbReference type="OrthoDB" id="29773at2759"/>
<gene>
    <name evidence="1" type="ORF">PXEA_LOCUS14685</name>
</gene>
<name>A0A448WVI6_9PLAT</name>
<dbReference type="EMBL" id="CAAALY010050355">
    <property type="protein sequence ID" value="VEL21245.1"/>
    <property type="molecule type" value="Genomic_DNA"/>
</dbReference>
<proteinExistence type="predicted"/>
<sequence>MISLKHTACFDGFAFLMMGALVYNRVADITFFPCCKLPEEPESNHPTETDALVVSSASLSQPAYPEAHTKLPGEITPLLTSSSVSQQQMISYI</sequence>
<comment type="caution">
    <text evidence="1">The sequence shown here is derived from an EMBL/GenBank/DDBJ whole genome shotgun (WGS) entry which is preliminary data.</text>
</comment>
<organism evidence="1 2">
    <name type="scientific">Protopolystoma xenopodis</name>
    <dbReference type="NCBI Taxonomy" id="117903"/>
    <lineage>
        <taxon>Eukaryota</taxon>
        <taxon>Metazoa</taxon>
        <taxon>Spiralia</taxon>
        <taxon>Lophotrochozoa</taxon>
        <taxon>Platyhelminthes</taxon>
        <taxon>Monogenea</taxon>
        <taxon>Polyopisthocotylea</taxon>
        <taxon>Polystomatidea</taxon>
        <taxon>Polystomatidae</taxon>
        <taxon>Protopolystoma</taxon>
    </lineage>
</organism>
<dbReference type="Proteomes" id="UP000784294">
    <property type="component" value="Unassembled WGS sequence"/>
</dbReference>
<accession>A0A448WVI6</accession>
<dbReference type="AlphaFoldDB" id="A0A448WVI6"/>
<evidence type="ECO:0000313" key="2">
    <source>
        <dbReference type="Proteomes" id="UP000784294"/>
    </source>
</evidence>
<keyword evidence="2" id="KW-1185">Reference proteome</keyword>
<protein>
    <submittedName>
        <fullName evidence="1">Uncharacterized protein</fullName>
    </submittedName>
</protein>
<evidence type="ECO:0000313" key="1">
    <source>
        <dbReference type="EMBL" id="VEL21245.1"/>
    </source>
</evidence>